<dbReference type="RefSeq" id="WP_250918281.1">
    <property type="nucleotide sequence ID" value="NZ_JAMQAW010000006.1"/>
</dbReference>
<protein>
    <submittedName>
        <fullName evidence="1">Uncharacterized protein</fullName>
    </submittedName>
</protein>
<dbReference type="Gene3D" id="3.40.1260.10">
    <property type="entry name" value="DsrEFH-like"/>
    <property type="match status" value="1"/>
</dbReference>
<evidence type="ECO:0000313" key="1">
    <source>
        <dbReference type="EMBL" id="MCM2387935.1"/>
    </source>
</evidence>
<sequence>MDTAKSRELPRADVLIAIMGAPHTGDLVTSAFRLTQALLERGASVHLWTCGNATRLTQLSLGDDKPRNFVDWARAYPTTATLATELLSTFPTTLHWFACRFCSQERGADAHVPGIKLRPPFKFTDHLEATDKSFFLGVC</sequence>
<name>A0ABT0UIM1_9ACTN</name>
<keyword evidence="2" id="KW-1185">Reference proteome</keyword>
<dbReference type="SUPFAM" id="SSF75169">
    <property type="entry name" value="DsrEFH-like"/>
    <property type="match status" value="1"/>
</dbReference>
<dbReference type="EMBL" id="JAMQAW010000006">
    <property type="protein sequence ID" value="MCM2387935.1"/>
    <property type="molecule type" value="Genomic_DNA"/>
</dbReference>
<reference evidence="1" key="1">
    <citation type="submission" date="2022-06" db="EMBL/GenBank/DDBJ databases">
        <title>Genome public.</title>
        <authorList>
            <person name="Sun Q."/>
        </authorList>
    </citation>
    <scope>NUCLEOTIDE SEQUENCE</scope>
    <source>
        <strain evidence="1">CWNU-1</strain>
    </source>
</reference>
<evidence type="ECO:0000313" key="2">
    <source>
        <dbReference type="Proteomes" id="UP001431429"/>
    </source>
</evidence>
<dbReference type="InterPro" id="IPR027396">
    <property type="entry name" value="DsrEFH-like"/>
</dbReference>
<comment type="caution">
    <text evidence="1">The sequence shown here is derived from an EMBL/GenBank/DDBJ whole genome shotgun (WGS) entry which is preliminary data.</text>
</comment>
<dbReference type="Proteomes" id="UP001431429">
    <property type="component" value="Unassembled WGS sequence"/>
</dbReference>
<gene>
    <name evidence="1" type="ORF">NBG84_06335</name>
</gene>
<organism evidence="1 2">
    <name type="scientific">Streptomyces albipurpureus</name>
    <dbReference type="NCBI Taxonomy" id="2897419"/>
    <lineage>
        <taxon>Bacteria</taxon>
        <taxon>Bacillati</taxon>
        <taxon>Actinomycetota</taxon>
        <taxon>Actinomycetes</taxon>
        <taxon>Kitasatosporales</taxon>
        <taxon>Streptomycetaceae</taxon>
        <taxon>Streptomyces</taxon>
    </lineage>
</organism>
<proteinExistence type="predicted"/>
<accession>A0ABT0UIM1</accession>